<dbReference type="AlphaFoldDB" id="A0A1V2ZV93"/>
<accession>A0A1V2ZV93</accession>
<dbReference type="Proteomes" id="UP000189177">
    <property type="component" value="Unassembled WGS sequence"/>
</dbReference>
<dbReference type="EMBL" id="MUZR01000067">
    <property type="protein sequence ID" value="OOC09019.1"/>
    <property type="molecule type" value="Genomic_DNA"/>
</dbReference>
<organism evidence="2 3">
    <name type="scientific">Thioalkalivibrio halophilus</name>
    <dbReference type="NCBI Taxonomy" id="252474"/>
    <lineage>
        <taxon>Bacteria</taxon>
        <taxon>Pseudomonadati</taxon>
        <taxon>Pseudomonadota</taxon>
        <taxon>Gammaproteobacteria</taxon>
        <taxon>Chromatiales</taxon>
        <taxon>Ectothiorhodospiraceae</taxon>
        <taxon>Thioalkalivibrio</taxon>
    </lineage>
</organism>
<dbReference type="NCBIfam" id="TIGR02532">
    <property type="entry name" value="IV_pilin_GFxxxE"/>
    <property type="match status" value="1"/>
</dbReference>
<dbReference type="PROSITE" id="PS00409">
    <property type="entry name" value="PROKAR_NTER_METHYL"/>
    <property type="match status" value="1"/>
</dbReference>
<dbReference type="RefSeq" id="WP_018946643.1">
    <property type="nucleotide sequence ID" value="NZ_MUZR01000067.1"/>
</dbReference>
<dbReference type="OrthoDB" id="9943391at2"/>
<keyword evidence="1" id="KW-0812">Transmembrane</keyword>
<evidence type="ECO:0000313" key="3">
    <source>
        <dbReference type="Proteomes" id="UP000189177"/>
    </source>
</evidence>
<comment type="caution">
    <text evidence="2">The sequence shown here is derived from an EMBL/GenBank/DDBJ whole genome shotgun (WGS) entry which is preliminary data.</text>
</comment>
<keyword evidence="3" id="KW-1185">Reference proteome</keyword>
<proteinExistence type="predicted"/>
<dbReference type="STRING" id="252474.B1A74_13100"/>
<evidence type="ECO:0000256" key="1">
    <source>
        <dbReference type="SAM" id="Phobius"/>
    </source>
</evidence>
<gene>
    <name evidence="2" type="ORF">B1A74_13100</name>
</gene>
<protein>
    <submittedName>
        <fullName evidence="2">Prepilin-type cleavage/methylation domain-containing protein</fullName>
    </submittedName>
</protein>
<reference evidence="2 3" key="1">
    <citation type="submission" date="2017-02" db="EMBL/GenBank/DDBJ databases">
        <title>Genomic diversity within the haloalkaliphilic genus Thioalkalivibrio.</title>
        <authorList>
            <person name="Ahn A.-C."/>
            <person name="Meier-Kolthoff J."/>
            <person name="Overmars L."/>
            <person name="Richter M."/>
            <person name="Woyke T."/>
            <person name="Sorokin D.Y."/>
            <person name="Muyzer G."/>
        </authorList>
    </citation>
    <scope>NUCLEOTIDE SEQUENCE [LARGE SCALE GENOMIC DNA]</scope>
    <source>
        <strain evidence="2 3">HL17</strain>
    </source>
</reference>
<evidence type="ECO:0000313" key="2">
    <source>
        <dbReference type="EMBL" id="OOC09019.1"/>
    </source>
</evidence>
<dbReference type="Pfam" id="PF07963">
    <property type="entry name" value="N_methyl"/>
    <property type="match status" value="1"/>
</dbReference>
<dbReference type="InterPro" id="IPR012902">
    <property type="entry name" value="N_methyl_site"/>
</dbReference>
<keyword evidence="1" id="KW-1133">Transmembrane helix</keyword>
<sequence length="156" mass="16184">MIDRPGTGARAAGHRFRGLTLIELVVALVIIAVAMAGLAGTFALLTGVAGTEDAEQYAREARGCGEALLAVHDGPGLDLQTQCGISDDPDAWAEEDSAGADVLAGACRDDVDLEVSCRVIPAADVPEDNPLSQVEIRRAGGGMPVLFLQFPREDDG</sequence>
<name>A0A1V2ZV93_9GAMM</name>
<feature type="transmembrane region" description="Helical" evidence="1">
    <location>
        <begin position="21"/>
        <end position="45"/>
    </location>
</feature>
<keyword evidence="1" id="KW-0472">Membrane</keyword>